<protein>
    <submittedName>
        <fullName evidence="1">Uncharacterized protein</fullName>
    </submittedName>
</protein>
<keyword evidence="2" id="KW-1185">Reference proteome</keyword>
<sequence>ILRLLSLQLLDTASQLVQRPLITGRAWVCTTEEEHVSVEEFHQ</sequence>
<name>A0AA35XIR6_GEOBA</name>
<accession>A0AA35XIR6</accession>
<organism evidence="1 2">
    <name type="scientific">Geodia barretti</name>
    <name type="common">Barrett's horny sponge</name>
    <dbReference type="NCBI Taxonomy" id="519541"/>
    <lineage>
        <taxon>Eukaryota</taxon>
        <taxon>Metazoa</taxon>
        <taxon>Porifera</taxon>
        <taxon>Demospongiae</taxon>
        <taxon>Heteroscleromorpha</taxon>
        <taxon>Tetractinellida</taxon>
        <taxon>Astrophorina</taxon>
        <taxon>Geodiidae</taxon>
        <taxon>Geodia</taxon>
    </lineage>
</organism>
<comment type="caution">
    <text evidence="1">The sequence shown here is derived from an EMBL/GenBank/DDBJ whole genome shotgun (WGS) entry which is preliminary data.</text>
</comment>
<dbReference type="Proteomes" id="UP001174909">
    <property type="component" value="Unassembled WGS sequence"/>
</dbReference>
<dbReference type="AlphaFoldDB" id="A0AA35XIR6"/>
<reference evidence="1" key="1">
    <citation type="submission" date="2023-03" db="EMBL/GenBank/DDBJ databases">
        <authorList>
            <person name="Steffen K."/>
            <person name="Cardenas P."/>
        </authorList>
    </citation>
    <scope>NUCLEOTIDE SEQUENCE</scope>
</reference>
<gene>
    <name evidence="1" type="ORF">GBAR_LOCUS28643</name>
</gene>
<evidence type="ECO:0000313" key="2">
    <source>
        <dbReference type="Proteomes" id="UP001174909"/>
    </source>
</evidence>
<feature type="non-terminal residue" evidence="1">
    <location>
        <position position="1"/>
    </location>
</feature>
<evidence type="ECO:0000313" key="1">
    <source>
        <dbReference type="EMBL" id="CAI8052362.1"/>
    </source>
</evidence>
<dbReference type="EMBL" id="CASHTH010004007">
    <property type="protein sequence ID" value="CAI8052362.1"/>
    <property type="molecule type" value="Genomic_DNA"/>
</dbReference>
<proteinExistence type="predicted"/>